<accession>A0A078A0D5</accession>
<dbReference type="Gene3D" id="3.15.20.10">
    <property type="entry name" value="Bactericidal permeability-increasing protein, domain 2"/>
    <property type="match status" value="1"/>
</dbReference>
<sequence length="510" mass="58588">MSTTMTREFLENYRFGILEQYMKNVASARILSQNVEFNTSEASYEVTLSDAQVIGLKVDLDKSQFQLLEFSPNIIMTLTNLNIDMSFIYEIHTTPKIMEDNIGAGFIQFYDLDILIEITPYISKNQISIEVNNVKLSVYKDVSLKLQGIDLSAHIQSFGGLLKDKIRLQLLNDFQQTLINVALLTNTQMAENIPSHFIIQNQIVLNNLVRDEQIKITENYWSIGGDGTSYVNKGTVEFNDQPIILGEYDSQAGDYQVYISNFSASTMVRVAQSTQRFRLMNLTIPLDMVASIIKGADKVYKNYFETQIEIDFSKEELSNVTFNENGTFISAVIDIRIKNPMTFNQDMVAMQVLMKMKMNITINDDFEFKAAIESTKSEIIHFQPYFYTGSNSYTIQSHIKKINALLIDKINPIIGSVFNIPQLKVNKDFLKDPKIKTFRGFIQISANPKEPQDQQKKLKFETDLGDNYHYVNYQYIYLIENNMVKLLKKHKQPQAVSKSGDQQTHEKDEL</sequence>
<dbReference type="InParanoid" id="A0A078A0D5"/>
<dbReference type="Proteomes" id="UP000039865">
    <property type="component" value="Unassembled WGS sequence"/>
</dbReference>
<evidence type="ECO:0008006" key="3">
    <source>
        <dbReference type="Google" id="ProtNLM"/>
    </source>
</evidence>
<name>A0A078A0D5_STYLE</name>
<evidence type="ECO:0000313" key="2">
    <source>
        <dbReference type="Proteomes" id="UP000039865"/>
    </source>
</evidence>
<proteinExistence type="predicted"/>
<reference evidence="1 2" key="1">
    <citation type="submission" date="2014-06" db="EMBL/GenBank/DDBJ databases">
        <authorList>
            <person name="Swart Estienne"/>
        </authorList>
    </citation>
    <scope>NUCLEOTIDE SEQUENCE [LARGE SCALE GENOMIC DNA]</scope>
    <source>
        <strain evidence="1 2">130c</strain>
    </source>
</reference>
<evidence type="ECO:0000313" key="1">
    <source>
        <dbReference type="EMBL" id="CDW75610.1"/>
    </source>
</evidence>
<dbReference type="AlphaFoldDB" id="A0A078A0D5"/>
<organism evidence="1 2">
    <name type="scientific">Stylonychia lemnae</name>
    <name type="common">Ciliate</name>
    <dbReference type="NCBI Taxonomy" id="5949"/>
    <lineage>
        <taxon>Eukaryota</taxon>
        <taxon>Sar</taxon>
        <taxon>Alveolata</taxon>
        <taxon>Ciliophora</taxon>
        <taxon>Intramacronucleata</taxon>
        <taxon>Spirotrichea</taxon>
        <taxon>Stichotrichia</taxon>
        <taxon>Sporadotrichida</taxon>
        <taxon>Oxytrichidae</taxon>
        <taxon>Stylonychinae</taxon>
        <taxon>Stylonychia</taxon>
    </lineage>
</organism>
<protein>
    <recommendedName>
        <fullName evidence="3">Lipid-binding serum glycoprotein C-terminal domain-containing protein</fullName>
    </recommendedName>
</protein>
<keyword evidence="2" id="KW-1185">Reference proteome</keyword>
<dbReference type="EMBL" id="CCKQ01004448">
    <property type="protein sequence ID" value="CDW75610.1"/>
    <property type="molecule type" value="Genomic_DNA"/>
</dbReference>
<gene>
    <name evidence="1" type="primary">Contig4576.g4884</name>
    <name evidence="1" type="ORF">STYLEM_4601</name>
</gene>